<evidence type="ECO:0000256" key="5">
    <source>
        <dbReference type="ARBA" id="ARBA00022691"/>
    </source>
</evidence>
<dbReference type="PATRIC" id="fig|1123269.5.peg.4501"/>
<feature type="binding site" evidence="6">
    <location>
        <position position="139"/>
    </location>
    <ligand>
        <name>S-adenosyl-L-methionine</name>
        <dbReference type="ChEBI" id="CHEBI:59789"/>
    </ligand>
</feature>
<dbReference type="PANTHER" id="PTHR43648:SF1">
    <property type="entry name" value="ELECTRON TRANSFER FLAVOPROTEIN BETA SUBUNIT LYSINE METHYLTRANSFERASE"/>
    <property type="match status" value="1"/>
</dbReference>
<feature type="binding site" evidence="6">
    <location>
        <position position="186"/>
    </location>
    <ligand>
        <name>S-adenosyl-L-methionine</name>
        <dbReference type="ChEBI" id="CHEBI:59789"/>
    </ligand>
</feature>
<dbReference type="HAMAP" id="MF_00735">
    <property type="entry name" value="Methyltr_PrmA"/>
    <property type="match status" value="1"/>
</dbReference>
<organism evidence="7 8">
    <name type="scientific">Sphingomonas sanxanigenens DSM 19645 = NX02</name>
    <dbReference type="NCBI Taxonomy" id="1123269"/>
    <lineage>
        <taxon>Bacteria</taxon>
        <taxon>Pseudomonadati</taxon>
        <taxon>Pseudomonadota</taxon>
        <taxon>Alphaproteobacteria</taxon>
        <taxon>Sphingomonadales</taxon>
        <taxon>Sphingomonadaceae</taxon>
        <taxon>Sphingomonas</taxon>
    </lineage>
</organism>
<evidence type="ECO:0000256" key="4">
    <source>
        <dbReference type="ARBA" id="ARBA00022679"/>
    </source>
</evidence>
<keyword evidence="5 6" id="KW-0949">S-adenosyl-L-methionine</keyword>
<dbReference type="CDD" id="cd02440">
    <property type="entry name" value="AdoMet_MTases"/>
    <property type="match status" value="1"/>
</dbReference>
<dbReference type="InterPro" id="IPR004498">
    <property type="entry name" value="Ribosomal_PrmA_MeTrfase"/>
</dbReference>
<dbReference type="InterPro" id="IPR050078">
    <property type="entry name" value="Ribosomal_L11_MeTrfase_PrmA"/>
</dbReference>
<dbReference type="EC" id="2.1.1.-" evidence="6"/>
<dbReference type="Pfam" id="PF06325">
    <property type="entry name" value="PrmA"/>
    <property type="match status" value="1"/>
</dbReference>
<evidence type="ECO:0000313" key="8">
    <source>
        <dbReference type="Proteomes" id="UP000018851"/>
    </source>
</evidence>
<proteinExistence type="inferred from homology"/>
<dbReference type="Proteomes" id="UP000018851">
    <property type="component" value="Chromosome"/>
</dbReference>
<keyword evidence="8" id="KW-1185">Reference proteome</keyword>
<evidence type="ECO:0000256" key="6">
    <source>
        <dbReference type="HAMAP-Rule" id="MF_00735"/>
    </source>
</evidence>
<keyword evidence="2 6" id="KW-0963">Cytoplasm</keyword>
<evidence type="ECO:0000256" key="3">
    <source>
        <dbReference type="ARBA" id="ARBA00022603"/>
    </source>
</evidence>
<dbReference type="GO" id="GO:0005737">
    <property type="term" value="C:cytoplasm"/>
    <property type="evidence" value="ECO:0007669"/>
    <property type="project" value="UniProtKB-SubCell"/>
</dbReference>
<dbReference type="PANTHER" id="PTHR43648">
    <property type="entry name" value="ELECTRON TRANSFER FLAVOPROTEIN BETA SUBUNIT LYSINE METHYLTRANSFERASE"/>
    <property type="match status" value="1"/>
</dbReference>
<accession>W0AIT9</accession>
<dbReference type="RefSeq" id="WP_245648674.1">
    <property type="nucleotide sequence ID" value="NZ_CP006644.1"/>
</dbReference>
<feature type="binding site" evidence="6">
    <location>
        <position position="238"/>
    </location>
    <ligand>
        <name>S-adenosyl-L-methionine</name>
        <dbReference type="ChEBI" id="CHEBI:59789"/>
    </ligand>
</feature>
<reference evidence="7 8" key="1">
    <citation type="submission" date="2013-07" db="EMBL/GenBank/DDBJ databases">
        <title>Completed genome of Sphingomonas sanxanigenens NX02.</title>
        <authorList>
            <person name="Ma T."/>
            <person name="Huang H."/>
            <person name="Wu M."/>
            <person name="Li X."/>
            <person name="Li G."/>
        </authorList>
    </citation>
    <scope>NUCLEOTIDE SEQUENCE [LARGE SCALE GENOMIC DNA]</scope>
    <source>
        <strain evidence="7 8">NX02</strain>
    </source>
</reference>
<keyword evidence="4 6" id="KW-0808">Transferase</keyword>
<protein>
    <recommendedName>
        <fullName evidence="6">Ribosomal protein L11 methyltransferase</fullName>
        <shortName evidence="6">L11 Mtase</shortName>
        <ecNumber evidence="6">2.1.1.-</ecNumber>
    </recommendedName>
</protein>
<gene>
    <name evidence="6" type="primary">prmA</name>
    <name evidence="7" type="ORF">NX02_23005</name>
</gene>
<dbReference type="KEGG" id="ssan:NX02_23005"/>
<dbReference type="STRING" id="1123269.NX02_23005"/>
<dbReference type="AlphaFoldDB" id="W0AIT9"/>
<dbReference type="HOGENOM" id="CLU_049382_3_0_5"/>
<comment type="similarity">
    <text evidence="1 6">Belongs to the methyltransferase superfamily. PrmA family.</text>
</comment>
<dbReference type="Gene3D" id="3.40.50.150">
    <property type="entry name" value="Vaccinia Virus protein VP39"/>
    <property type="match status" value="1"/>
</dbReference>
<dbReference type="eggNOG" id="COG2264">
    <property type="taxonomic scope" value="Bacteria"/>
</dbReference>
<evidence type="ECO:0000256" key="1">
    <source>
        <dbReference type="ARBA" id="ARBA00009741"/>
    </source>
</evidence>
<evidence type="ECO:0000256" key="2">
    <source>
        <dbReference type="ARBA" id="ARBA00022490"/>
    </source>
</evidence>
<dbReference type="GO" id="GO:0032259">
    <property type="term" value="P:methylation"/>
    <property type="evidence" value="ECO:0007669"/>
    <property type="project" value="UniProtKB-KW"/>
</dbReference>
<evidence type="ECO:0000313" key="7">
    <source>
        <dbReference type="EMBL" id="AHE56218.1"/>
    </source>
</evidence>
<comment type="catalytic activity">
    <reaction evidence="6">
        <text>L-lysyl-[protein] + 3 S-adenosyl-L-methionine = N(6),N(6),N(6)-trimethyl-L-lysyl-[protein] + 3 S-adenosyl-L-homocysteine + 3 H(+)</text>
        <dbReference type="Rhea" id="RHEA:54192"/>
        <dbReference type="Rhea" id="RHEA-COMP:9752"/>
        <dbReference type="Rhea" id="RHEA-COMP:13826"/>
        <dbReference type="ChEBI" id="CHEBI:15378"/>
        <dbReference type="ChEBI" id="CHEBI:29969"/>
        <dbReference type="ChEBI" id="CHEBI:57856"/>
        <dbReference type="ChEBI" id="CHEBI:59789"/>
        <dbReference type="ChEBI" id="CHEBI:61961"/>
    </reaction>
</comment>
<dbReference type="SUPFAM" id="SSF53335">
    <property type="entry name" value="S-adenosyl-L-methionine-dependent methyltransferases"/>
    <property type="match status" value="1"/>
</dbReference>
<sequence>MSADSWKLTLPCTRAEADAVADDIGALAMLEPPPVLMVTEPDEDRPDDWELVTYFESKPSAKTIAMVAALAPSAAGTKPVLEHLPAADWVTMSQSGIEPVSAGRFYVHTSTNAGAVPAGAKAFLIEAGLAFGTGQHHTTSGCLEMLDGMRRRGEVYRSLLDLGTGTGLLAFAAMHLWPLARATASDIDPISIDVTRENALANAVPLGRGPGQLDLMVADGLEHRRLISRAPYELVIANILAGPLIEMSPQIAAAVDDGGTLILAGLLQTQADAVADAYRRQGMRLAGRIDRSDWPTLRMIKRRRVR</sequence>
<comment type="function">
    <text evidence="6">Methylates ribosomal protein L11.</text>
</comment>
<dbReference type="GO" id="GO:0008276">
    <property type="term" value="F:protein methyltransferase activity"/>
    <property type="evidence" value="ECO:0007669"/>
    <property type="project" value="UniProtKB-UniRule"/>
</dbReference>
<keyword evidence="3 6" id="KW-0489">Methyltransferase</keyword>
<feature type="binding site" evidence="6">
    <location>
        <position position="163"/>
    </location>
    <ligand>
        <name>S-adenosyl-L-methionine</name>
        <dbReference type="ChEBI" id="CHEBI:59789"/>
    </ligand>
</feature>
<dbReference type="InterPro" id="IPR029063">
    <property type="entry name" value="SAM-dependent_MTases_sf"/>
</dbReference>
<name>W0AIT9_9SPHN</name>
<dbReference type="EMBL" id="CP006644">
    <property type="protein sequence ID" value="AHE56218.1"/>
    <property type="molecule type" value="Genomic_DNA"/>
</dbReference>
<comment type="subcellular location">
    <subcellularLocation>
        <location evidence="6">Cytoplasm</location>
    </subcellularLocation>
</comment>